<evidence type="ECO:0000259" key="6">
    <source>
        <dbReference type="Pfam" id="PF23090"/>
    </source>
</evidence>
<proteinExistence type="inferred from homology"/>
<accession>A0AAV1TY46</accession>
<dbReference type="Proteomes" id="UP001162060">
    <property type="component" value="Unassembled WGS sequence"/>
</dbReference>
<comment type="catalytic activity">
    <reaction evidence="4">
        <text>Hydrolysis of proteins with broad specificity for peptide bonds, and a preference for a large uncharged residue in P1. Hydrolyzes peptide amides.</text>
        <dbReference type="EC" id="3.4.21.62"/>
    </reaction>
</comment>
<sequence length="356" mass="38976">MHSELVLPPKPSCLCFEDPTSRIFCLSTKFVRELVANGIILVSAVGINGPHYGMLSNPADQAGVIGVAGITKTTISQHAISVANLTILNPASVVGVIKSPPQWIVGTNSEYLAVSTSTPFTLWPYIGSVGVFIAVKEQAANFEGIAKGELRLEVDNGDHVSELLVQVTIRNLPSPQASKRILWDQFHNIPFPSAFVPIDNLDNQHDLMDVVGDYPHTKFDQLWNFLMSEDFFIEILPFEYSCLDLSKYGVALIVDSGEEFFRDEIVVLQAAIEHSNVSLIIFPTSTTSDYLTCSNFTTQSFHTAFGNKVVHSTSVSLLDTGNDSSFPYLSGSYLTNFLAMLDIWATSMPSIKVQGC</sequence>
<evidence type="ECO:0000259" key="7">
    <source>
        <dbReference type="Pfam" id="PF23094"/>
    </source>
</evidence>
<dbReference type="InterPro" id="IPR057060">
    <property type="entry name" value="MBTPS1_3rd"/>
</dbReference>
<dbReference type="PANTHER" id="PTHR43806">
    <property type="entry name" value="PEPTIDASE S8"/>
    <property type="match status" value="1"/>
</dbReference>
<dbReference type="AlphaFoldDB" id="A0AAV1TY46"/>
<evidence type="ECO:0000256" key="3">
    <source>
        <dbReference type="ARBA" id="ARBA00022825"/>
    </source>
</evidence>
<dbReference type="PANTHER" id="PTHR43806:SF7">
    <property type="entry name" value="MEMBRANE-BOUND TRANSCRIPTION FACTOR SITE-1 PROTEASE"/>
    <property type="match status" value="1"/>
</dbReference>
<dbReference type="Pfam" id="PF23090">
    <property type="entry name" value="MBTPS1_4th"/>
    <property type="match status" value="1"/>
</dbReference>
<evidence type="ECO:0000313" key="8">
    <source>
        <dbReference type="EMBL" id="CAK7927336.1"/>
    </source>
</evidence>
<keyword evidence="2" id="KW-0645">Protease</keyword>
<evidence type="ECO:0000256" key="1">
    <source>
        <dbReference type="ARBA" id="ARBA00011073"/>
    </source>
</evidence>
<dbReference type="InterPro" id="IPR036852">
    <property type="entry name" value="Peptidase_S8/S53_dom_sf"/>
</dbReference>
<dbReference type="Pfam" id="PF23094">
    <property type="entry name" value="MBTPS1_3rd"/>
    <property type="match status" value="1"/>
</dbReference>
<feature type="domain" description="MBTPS1 third" evidence="7">
    <location>
        <begin position="80"/>
        <end position="158"/>
    </location>
</feature>
<comment type="caution">
    <text evidence="8">The sequence shown here is derived from an EMBL/GenBank/DDBJ whole genome shotgun (WGS) entry which is preliminary data.</text>
</comment>
<evidence type="ECO:0000256" key="2">
    <source>
        <dbReference type="ARBA" id="ARBA00022670"/>
    </source>
</evidence>
<name>A0AAV1TY46_9STRA</name>
<keyword evidence="3" id="KW-0720">Serine protease</keyword>
<reference evidence="8" key="1">
    <citation type="submission" date="2024-01" db="EMBL/GenBank/DDBJ databases">
        <authorList>
            <person name="Webb A."/>
        </authorList>
    </citation>
    <scope>NUCLEOTIDE SEQUENCE</scope>
    <source>
        <strain evidence="8">Pm1</strain>
    </source>
</reference>
<evidence type="ECO:0000256" key="4">
    <source>
        <dbReference type="ARBA" id="ARBA00023529"/>
    </source>
</evidence>
<dbReference type="InterPro" id="IPR050131">
    <property type="entry name" value="Peptidase_S8_subtilisin-like"/>
</dbReference>
<dbReference type="EC" id="3.4.21.62" evidence="5"/>
<feature type="domain" description="MBTPS1 fourth" evidence="6">
    <location>
        <begin position="175"/>
        <end position="296"/>
    </location>
</feature>
<dbReference type="GO" id="GO:0006508">
    <property type="term" value="P:proteolysis"/>
    <property type="evidence" value="ECO:0007669"/>
    <property type="project" value="UniProtKB-KW"/>
</dbReference>
<dbReference type="InterPro" id="IPR057032">
    <property type="entry name" value="MBTPS1_4th"/>
</dbReference>
<dbReference type="GO" id="GO:0004252">
    <property type="term" value="F:serine-type endopeptidase activity"/>
    <property type="evidence" value="ECO:0007669"/>
    <property type="project" value="UniProtKB-EC"/>
</dbReference>
<keyword evidence="3" id="KW-0378">Hydrolase</keyword>
<organism evidence="8 9">
    <name type="scientific">Peronospora matthiolae</name>
    <dbReference type="NCBI Taxonomy" id="2874970"/>
    <lineage>
        <taxon>Eukaryota</taxon>
        <taxon>Sar</taxon>
        <taxon>Stramenopiles</taxon>
        <taxon>Oomycota</taxon>
        <taxon>Peronosporomycetes</taxon>
        <taxon>Peronosporales</taxon>
        <taxon>Peronosporaceae</taxon>
        <taxon>Peronospora</taxon>
    </lineage>
</organism>
<evidence type="ECO:0000256" key="5">
    <source>
        <dbReference type="ARBA" id="ARBA00023619"/>
    </source>
</evidence>
<protein>
    <recommendedName>
        <fullName evidence="5">subtilisin</fullName>
        <ecNumber evidence="5">3.4.21.62</ecNumber>
    </recommendedName>
</protein>
<dbReference type="GO" id="GO:0005794">
    <property type="term" value="C:Golgi apparatus"/>
    <property type="evidence" value="ECO:0007669"/>
    <property type="project" value="TreeGrafter"/>
</dbReference>
<dbReference type="EMBL" id="CAKLBY020000109">
    <property type="protein sequence ID" value="CAK7927336.1"/>
    <property type="molecule type" value="Genomic_DNA"/>
</dbReference>
<comment type="similarity">
    <text evidence="1">Belongs to the peptidase S8 family.</text>
</comment>
<evidence type="ECO:0000313" key="9">
    <source>
        <dbReference type="Proteomes" id="UP001162060"/>
    </source>
</evidence>
<dbReference type="SUPFAM" id="SSF52743">
    <property type="entry name" value="Subtilisin-like"/>
    <property type="match status" value="1"/>
</dbReference>
<gene>
    <name evidence="8" type="ORF">PM001_LOCUS12486</name>
</gene>